<evidence type="ECO:0000313" key="3">
    <source>
        <dbReference type="EMBL" id="OTG03017.1"/>
    </source>
</evidence>
<reference evidence="3" key="2">
    <citation type="submission" date="2017-02" db="EMBL/GenBank/DDBJ databases">
        <title>Sunflower complete genome.</title>
        <authorList>
            <person name="Langlade N."/>
            <person name="Munos S."/>
        </authorList>
    </citation>
    <scope>NUCLEOTIDE SEQUENCE [LARGE SCALE GENOMIC DNA]</scope>
    <source>
        <tissue evidence="3">Leaves</tissue>
    </source>
</reference>
<evidence type="ECO:0000313" key="4">
    <source>
        <dbReference type="Proteomes" id="UP000215914"/>
    </source>
</evidence>
<accession>A0A251SVY5</accession>
<gene>
    <name evidence="3" type="ORF">HannXRQ_Chr13g0419431</name>
    <name evidence="2" type="ORF">HanXRQr2_Chr13g0608901</name>
</gene>
<name>A0A251SVY5_HELAN</name>
<dbReference type="EMBL" id="CM007902">
    <property type="protein sequence ID" value="OTG03017.1"/>
    <property type="molecule type" value="Genomic_DNA"/>
</dbReference>
<dbReference type="Gramene" id="mRNA:HanXRQr2_Chr13g0608901">
    <property type="protein sequence ID" value="CDS:HanXRQr2_Chr13g0608901.1"/>
    <property type="gene ID" value="HanXRQr2_Chr13g0608901"/>
</dbReference>
<sequence>MTLAVHCSYYIKSNRLWLSSYFMAHYLQTSSRRLSDGFFLPSPLSRDSRALVSPPPHKTPPVFNHNSKSRETLDSISH</sequence>
<dbReference type="Proteomes" id="UP000215914">
    <property type="component" value="Chromosome 13"/>
</dbReference>
<reference evidence="2" key="3">
    <citation type="submission" date="2020-06" db="EMBL/GenBank/DDBJ databases">
        <title>Helianthus annuus Genome sequencing and assembly Release 2.</title>
        <authorList>
            <person name="Gouzy J."/>
            <person name="Langlade N."/>
            <person name="Munos S."/>
        </authorList>
    </citation>
    <scope>NUCLEOTIDE SEQUENCE</scope>
    <source>
        <tissue evidence="2">Leaves</tissue>
    </source>
</reference>
<keyword evidence="4" id="KW-1185">Reference proteome</keyword>
<dbReference type="InParanoid" id="A0A251SVY5"/>
<dbReference type="EMBL" id="MNCJ02000328">
    <property type="protein sequence ID" value="KAF5775158.1"/>
    <property type="molecule type" value="Genomic_DNA"/>
</dbReference>
<organism evidence="3 4">
    <name type="scientific">Helianthus annuus</name>
    <name type="common">Common sunflower</name>
    <dbReference type="NCBI Taxonomy" id="4232"/>
    <lineage>
        <taxon>Eukaryota</taxon>
        <taxon>Viridiplantae</taxon>
        <taxon>Streptophyta</taxon>
        <taxon>Embryophyta</taxon>
        <taxon>Tracheophyta</taxon>
        <taxon>Spermatophyta</taxon>
        <taxon>Magnoliopsida</taxon>
        <taxon>eudicotyledons</taxon>
        <taxon>Gunneridae</taxon>
        <taxon>Pentapetalae</taxon>
        <taxon>asterids</taxon>
        <taxon>campanulids</taxon>
        <taxon>Asterales</taxon>
        <taxon>Asteraceae</taxon>
        <taxon>Asteroideae</taxon>
        <taxon>Heliantheae alliance</taxon>
        <taxon>Heliantheae</taxon>
        <taxon>Helianthus</taxon>
    </lineage>
</organism>
<evidence type="ECO:0000313" key="2">
    <source>
        <dbReference type="EMBL" id="KAF5775158.1"/>
    </source>
</evidence>
<reference evidence="2 4" key="1">
    <citation type="journal article" date="2017" name="Nature">
        <title>The sunflower genome provides insights into oil metabolism, flowering and Asterid evolution.</title>
        <authorList>
            <person name="Badouin H."/>
            <person name="Gouzy J."/>
            <person name="Grassa C.J."/>
            <person name="Murat F."/>
            <person name="Staton S.E."/>
            <person name="Cottret L."/>
            <person name="Lelandais-Briere C."/>
            <person name="Owens G.L."/>
            <person name="Carrere S."/>
            <person name="Mayjonade B."/>
            <person name="Legrand L."/>
            <person name="Gill N."/>
            <person name="Kane N.C."/>
            <person name="Bowers J.E."/>
            <person name="Hubner S."/>
            <person name="Bellec A."/>
            <person name="Berard A."/>
            <person name="Berges H."/>
            <person name="Blanchet N."/>
            <person name="Boniface M.C."/>
            <person name="Brunel D."/>
            <person name="Catrice O."/>
            <person name="Chaidir N."/>
            <person name="Claudel C."/>
            <person name="Donnadieu C."/>
            <person name="Faraut T."/>
            <person name="Fievet G."/>
            <person name="Helmstetter N."/>
            <person name="King M."/>
            <person name="Knapp S.J."/>
            <person name="Lai Z."/>
            <person name="Le Paslier M.C."/>
            <person name="Lippi Y."/>
            <person name="Lorenzon L."/>
            <person name="Mandel J.R."/>
            <person name="Marage G."/>
            <person name="Marchand G."/>
            <person name="Marquand E."/>
            <person name="Bret-Mestries E."/>
            <person name="Morien E."/>
            <person name="Nambeesan S."/>
            <person name="Nguyen T."/>
            <person name="Pegot-Espagnet P."/>
            <person name="Pouilly N."/>
            <person name="Raftis F."/>
            <person name="Sallet E."/>
            <person name="Schiex T."/>
            <person name="Thomas J."/>
            <person name="Vandecasteele C."/>
            <person name="Vares D."/>
            <person name="Vear F."/>
            <person name="Vautrin S."/>
            <person name="Crespi M."/>
            <person name="Mangin B."/>
            <person name="Burke J.M."/>
            <person name="Salse J."/>
            <person name="Munos S."/>
            <person name="Vincourt P."/>
            <person name="Rieseberg L.H."/>
            <person name="Langlade N.B."/>
        </authorList>
    </citation>
    <scope>NUCLEOTIDE SEQUENCE [LARGE SCALE GENOMIC DNA]</scope>
    <source>
        <strain evidence="4">cv. SF193</strain>
        <tissue evidence="2">Leaves</tissue>
    </source>
</reference>
<dbReference type="AlphaFoldDB" id="A0A251SVY5"/>
<proteinExistence type="predicted"/>
<feature type="compositionally biased region" description="Basic and acidic residues" evidence="1">
    <location>
        <begin position="68"/>
        <end position="78"/>
    </location>
</feature>
<protein>
    <submittedName>
        <fullName evidence="3">Uncharacterized protein</fullName>
    </submittedName>
</protein>
<feature type="region of interest" description="Disordered" evidence="1">
    <location>
        <begin position="47"/>
        <end position="78"/>
    </location>
</feature>
<evidence type="ECO:0000256" key="1">
    <source>
        <dbReference type="SAM" id="MobiDB-lite"/>
    </source>
</evidence>